<dbReference type="Pfam" id="PF22917">
    <property type="entry name" value="PRISE"/>
    <property type="match status" value="1"/>
</dbReference>
<dbReference type="InterPro" id="IPR055222">
    <property type="entry name" value="PRISE-like_Rossmann-fold"/>
</dbReference>
<dbReference type="OrthoDB" id="4392084at2"/>
<dbReference type="InterPro" id="IPR036291">
    <property type="entry name" value="NAD(P)-bd_dom_sf"/>
</dbReference>
<dbReference type="EMBL" id="BAWF01000041">
    <property type="protein sequence ID" value="GAF47509.1"/>
    <property type="molecule type" value="Genomic_DNA"/>
</dbReference>
<accession>X0PW26</accession>
<sequence length="350" mass="39380">MKLTRTALVAGARGMIGSTLVNHLAATGRWSVIGVDCRSGPDQDRVRYVQTDLFDPVSTRRAFSEATDTTHVFFTAYQNRTIWSELTAPNMTLLRTTLDSVDLFPQLQHVSLMQGYKVYGAHLGPFSTPAKEDDPPHMPPEFNVEQQQLLEERQAGQTWTWSAIRPSVVGGTALDSPMNLAIVIAMYASISKELGIPLRFPGKPGAYTSLIEMTDATLLAKATVWAATTASATNQAYNIANGDMFRWTRMWKLIANFFDIPIAEPLPLSLAQVMADKEPLWNAIRDKYRLAPTPYSHVSSWEFGDFVFSRDYDFVSDTSKSRRAGFHQYVDTETMFTQIFRNLRHQRLIP</sequence>
<proteinExistence type="predicted"/>
<organism evidence="2 3">
    <name type="scientific">Rhodococcus wratislaviensis NBRC 100605</name>
    <dbReference type="NCBI Taxonomy" id="1219028"/>
    <lineage>
        <taxon>Bacteria</taxon>
        <taxon>Bacillati</taxon>
        <taxon>Actinomycetota</taxon>
        <taxon>Actinomycetes</taxon>
        <taxon>Mycobacteriales</taxon>
        <taxon>Nocardiaceae</taxon>
        <taxon>Rhodococcus</taxon>
    </lineage>
</organism>
<dbReference type="SUPFAM" id="SSF51735">
    <property type="entry name" value="NAD(P)-binding Rossmann-fold domains"/>
    <property type="match status" value="1"/>
</dbReference>
<dbReference type="Proteomes" id="UP000019491">
    <property type="component" value="Unassembled WGS sequence"/>
</dbReference>
<protein>
    <recommendedName>
        <fullName evidence="1">PRISE-like Rossmann-fold domain-containing protein</fullName>
    </recommendedName>
</protein>
<dbReference type="RefSeq" id="WP_037236610.1">
    <property type="nucleotide sequence ID" value="NZ_BAWF01000041.1"/>
</dbReference>
<dbReference type="CDD" id="cd08948">
    <property type="entry name" value="5beta-POR_like_SDR_a"/>
    <property type="match status" value="1"/>
</dbReference>
<feature type="domain" description="PRISE-like Rossmann-fold" evidence="1">
    <location>
        <begin position="66"/>
        <end position="350"/>
    </location>
</feature>
<dbReference type="Gene3D" id="3.40.50.720">
    <property type="entry name" value="NAD(P)-binding Rossmann-like Domain"/>
    <property type="match status" value="1"/>
</dbReference>
<reference evidence="2 3" key="1">
    <citation type="submission" date="2014-02" db="EMBL/GenBank/DDBJ databases">
        <title>Whole genome shotgun sequence of Rhodococcus wratislaviensis NBRC 100605.</title>
        <authorList>
            <person name="Hosoyama A."/>
            <person name="Tsuchikane K."/>
            <person name="Yoshida I."/>
            <person name="Ohji S."/>
            <person name="Ichikawa N."/>
            <person name="Yamazoe A."/>
            <person name="Fujita N."/>
        </authorList>
    </citation>
    <scope>NUCLEOTIDE SEQUENCE [LARGE SCALE GENOMIC DNA]</scope>
    <source>
        <strain evidence="2 3">NBRC 100605</strain>
    </source>
</reference>
<evidence type="ECO:0000313" key="3">
    <source>
        <dbReference type="Proteomes" id="UP000019491"/>
    </source>
</evidence>
<evidence type="ECO:0000259" key="1">
    <source>
        <dbReference type="Pfam" id="PF22917"/>
    </source>
</evidence>
<gene>
    <name evidence="2" type="ORF">RW1_041_00550</name>
</gene>
<dbReference type="PANTHER" id="PTHR32487:SF0">
    <property type="entry name" value="3-OXO-DELTA(4,5)-STEROID 5-BETA-REDUCTASE"/>
    <property type="match status" value="1"/>
</dbReference>
<dbReference type="PANTHER" id="PTHR32487">
    <property type="entry name" value="3-OXO-DELTA(4,5)-STEROID 5-BETA-REDUCTASE"/>
    <property type="match status" value="1"/>
</dbReference>
<evidence type="ECO:0000313" key="2">
    <source>
        <dbReference type="EMBL" id="GAF47509.1"/>
    </source>
</evidence>
<keyword evidence="3" id="KW-1185">Reference proteome</keyword>
<name>X0PW26_RHOWR</name>
<comment type="caution">
    <text evidence="2">The sequence shown here is derived from an EMBL/GenBank/DDBJ whole genome shotgun (WGS) entry which is preliminary data.</text>
</comment>
<dbReference type="AlphaFoldDB" id="X0PW26"/>